<accession>A0ABS1MGJ7</accession>
<dbReference type="Proteomes" id="UP000602198">
    <property type="component" value="Unassembled WGS sequence"/>
</dbReference>
<dbReference type="RefSeq" id="WP_201957524.1">
    <property type="nucleotide sequence ID" value="NZ_JAERRJ010000019.1"/>
</dbReference>
<reference evidence="1 2" key="1">
    <citation type="submission" date="2021-01" db="EMBL/GenBank/DDBJ databases">
        <title>WGS of actinomycetes isolated from Thailand.</title>
        <authorList>
            <person name="Thawai C."/>
        </authorList>
    </citation>
    <scope>NUCLEOTIDE SEQUENCE [LARGE SCALE GENOMIC DNA]</scope>
    <source>
        <strain evidence="1 2">LPG 2</strain>
    </source>
</reference>
<protein>
    <recommendedName>
        <fullName evidence="3">SseB protein N-terminal domain-containing protein</fullName>
    </recommendedName>
</protein>
<keyword evidence="2" id="KW-1185">Reference proteome</keyword>
<proteinExistence type="predicted"/>
<organism evidence="1 2">
    <name type="scientific">Nocardia acididurans</name>
    <dbReference type="NCBI Taxonomy" id="2802282"/>
    <lineage>
        <taxon>Bacteria</taxon>
        <taxon>Bacillati</taxon>
        <taxon>Actinomycetota</taxon>
        <taxon>Actinomycetes</taxon>
        <taxon>Mycobacteriales</taxon>
        <taxon>Nocardiaceae</taxon>
        <taxon>Nocardia</taxon>
    </lineage>
</organism>
<name>A0ABS1MGJ7_9NOCA</name>
<sequence length="135" mass="14770">MRNWGPVHGDRSAEFRSEVAAFYAGFGQPHLLRAAFDEASLYVPVTADDRVCMSRAGGVDWLCAFTSAQEFARYMVARGVSAAETYRYHILLGSRLSEWARTQLKPTGVSVDCVGAAPMAFPPELRKPVGEVARG</sequence>
<evidence type="ECO:0008006" key="3">
    <source>
        <dbReference type="Google" id="ProtNLM"/>
    </source>
</evidence>
<gene>
    <name evidence="1" type="ORF">JK358_35890</name>
</gene>
<comment type="caution">
    <text evidence="1">The sequence shown here is derived from an EMBL/GenBank/DDBJ whole genome shotgun (WGS) entry which is preliminary data.</text>
</comment>
<evidence type="ECO:0000313" key="2">
    <source>
        <dbReference type="Proteomes" id="UP000602198"/>
    </source>
</evidence>
<evidence type="ECO:0000313" key="1">
    <source>
        <dbReference type="EMBL" id="MBL1079798.1"/>
    </source>
</evidence>
<dbReference type="EMBL" id="JAERRJ010000019">
    <property type="protein sequence ID" value="MBL1079798.1"/>
    <property type="molecule type" value="Genomic_DNA"/>
</dbReference>